<dbReference type="Pfam" id="PF07992">
    <property type="entry name" value="Pyr_redox_2"/>
    <property type="match status" value="1"/>
</dbReference>
<dbReference type="GO" id="GO:0005737">
    <property type="term" value="C:cytoplasm"/>
    <property type="evidence" value="ECO:0007669"/>
    <property type="project" value="TreeGrafter"/>
</dbReference>
<keyword evidence="8" id="KW-0411">Iron-sulfur</keyword>
<keyword evidence="11" id="KW-1185">Reference proteome</keyword>
<dbReference type="PROSITE" id="PS51296">
    <property type="entry name" value="RIESKE"/>
    <property type="match status" value="1"/>
</dbReference>
<dbReference type="SUPFAM" id="SSF51905">
    <property type="entry name" value="FAD/NAD(P)-binding domain"/>
    <property type="match status" value="2"/>
</dbReference>
<dbReference type="InterPro" id="IPR036188">
    <property type="entry name" value="FAD/NAD-bd_sf"/>
</dbReference>
<comment type="caution">
    <text evidence="10">The sequence shown here is derived from an EMBL/GenBank/DDBJ whole genome shotgun (WGS) entry which is preliminary data.</text>
</comment>
<dbReference type="Gene3D" id="3.30.390.30">
    <property type="match status" value="1"/>
</dbReference>
<dbReference type="GO" id="GO:0016651">
    <property type="term" value="F:oxidoreductase activity, acting on NAD(P)H"/>
    <property type="evidence" value="ECO:0007669"/>
    <property type="project" value="TreeGrafter"/>
</dbReference>
<dbReference type="AlphaFoldDB" id="A0A372DMI7"/>
<organism evidence="10 11">
    <name type="scientific">Cognatiluteimonas weifangensis</name>
    <dbReference type="NCBI Taxonomy" id="2303539"/>
    <lineage>
        <taxon>Bacteria</taxon>
        <taxon>Pseudomonadati</taxon>
        <taxon>Pseudomonadota</taxon>
        <taxon>Gammaproteobacteria</taxon>
        <taxon>Lysobacterales</taxon>
        <taxon>Lysobacteraceae</taxon>
        <taxon>Cognatiluteimonas</taxon>
    </lineage>
</organism>
<dbReference type="SUPFAM" id="SSF50022">
    <property type="entry name" value="ISP domain"/>
    <property type="match status" value="1"/>
</dbReference>
<sequence>MAHTDTPPPGPDLRQGVPLADVPMAGVLAGHVDGEAVLLARLDDGIHAVGGHCTHYGAPLAEGLVSDGEIRCPWHHACFSLRTGAALRAPAFAPLPRWRTEVVGDTVFVREADTAPLPAPPAPRAAPQRIVIVGGGAAGYAAALRLRELGYDGSLTMLSADPAAPVDRPNLSKDYLAGTAPEDWIPLQGPEFYAEQRIGLRLACEVAAIDPAAHEVRTAAGERFGYDALLLATGAEPRRLPTPGFEHPNVFALRSLGDARAIIAACAQASSVALIGAGFIGLEAAAALRARGLAVHVVAPEAIPMERILGPELGSLFADLHRAHGVVFHLGTTASGYDGQALTLADGSRVVADVVIVGAGVIPRTALASAAGIAVDNGILVDAQLQTSLPGHYAAGDVARYPVAGGERARVEHWVHAQRQGQAAAANLLGANAAFADVPFFWTHHYDLELRFTGNAQGWDEVRIDGALPAHDFTARYYRGGRLIAAASAGRDAENLRIEAQLQA</sequence>
<feature type="domain" description="Rieske" evidence="9">
    <location>
        <begin position="14"/>
        <end position="109"/>
    </location>
</feature>
<dbReference type="InterPro" id="IPR023753">
    <property type="entry name" value="FAD/NAD-binding_dom"/>
</dbReference>
<dbReference type="InterPro" id="IPR036922">
    <property type="entry name" value="Rieske_2Fe-2S_sf"/>
</dbReference>
<name>A0A372DMI7_9GAMM</name>
<protein>
    <submittedName>
        <fullName evidence="10">Pyridine nucleotide-disulfide oxidoreductase</fullName>
    </submittedName>
</protein>
<gene>
    <name evidence="10" type="ORF">D0Y53_06510</name>
</gene>
<dbReference type="InterPro" id="IPR017941">
    <property type="entry name" value="Rieske_2Fe-2S"/>
</dbReference>
<dbReference type="Pfam" id="PF14759">
    <property type="entry name" value="Reductase_C"/>
    <property type="match status" value="1"/>
</dbReference>
<dbReference type="RefSeq" id="WP_117202403.1">
    <property type="nucleotide sequence ID" value="NZ_JBHTBK010000002.1"/>
</dbReference>
<dbReference type="Proteomes" id="UP000262917">
    <property type="component" value="Unassembled WGS sequence"/>
</dbReference>
<keyword evidence="2" id="KW-0285">Flavoprotein</keyword>
<evidence type="ECO:0000256" key="3">
    <source>
        <dbReference type="ARBA" id="ARBA00022714"/>
    </source>
</evidence>
<comment type="cofactor">
    <cofactor evidence="1">
        <name>FAD</name>
        <dbReference type="ChEBI" id="CHEBI:57692"/>
    </cofactor>
</comment>
<accession>A0A372DMI7</accession>
<evidence type="ECO:0000256" key="4">
    <source>
        <dbReference type="ARBA" id="ARBA00022723"/>
    </source>
</evidence>
<dbReference type="Gene3D" id="3.50.50.60">
    <property type="entry name" value="FAD/NAD(P)-binding domain"/>
    <property type="match status" value="2"/>
</dbReference>
<dbReference type="GO" id="GO:0046872">
    <property type="term" value="F:metal ion binding"/>
    <property type="evidence" value="ECO:0007669"/>
    <property type="project" value="UniProtKB-KW"/>
</dbReference>
<evidence type="ECO:0000256" key="6">
    <source>
        <dbReference type="ARBA" id="ARBA00023002"/>
    </source>
</evidence>
<keyword evidence="3" id="KW-0001">2Fe-2S</keyword>
<keyword evidence="6" id="KW-0560">Oxidoreductase</keyword>
<proteinExistence type="predicted"/>
<evidence type="ECO:0000256" key="2">
    <source>
        <dbReference type="ARBA" id="ARBA00022630"/>
    </source>
</evidence>
<keyword evidence="5" id="KW-0274">FAD</keyword>
<evidence type="ECO:0000256" key="1">
    <source>
        <dbReference type="ARBA" id="ARBA00001974"/>
    </source>
</evidence>
<dbReference type="PANTHER" id="PTHR43557">
    <property type="entry name" value="APOPTOSIS-INDUCING FACTOR 1"/>
    <property type="match status" value="1"/>
</dbReference>
<dbReference type="PANTHER" id="PTHR43557:SF2">
    <property type="entry name" value="RIESKE DOMAIN-CONTAINING PROTEIN-RELATED"/>
    <property type="match status" value="1"/>
</dbReference>
<dbReference type="OrthoDB" id="9768666at2"/>
<dbReference type="Gene3D" id="2.102.10.10">
    <property type="entry name" value="Rieske [2Fe-2S] iron-sulphur domain"/>
    <property type="match status" value="1"/>
</dbReference>
<dbReference type="InterPro" id="IPR028202">
    <property type="entry name" value="Reductase_C"/>
</dbReference>
<dbReference type="GO" id="GO:0051537">
    <property type="term" value="F:2 iron, 2 sulfur cluster binding"/>
    <property type="evidence" value="ECO:0007669"/>
    <property type="project" value="UniProtKB-KW"/>
</dbReference>
<evidence type="ECO:0000256" key="8">
    <source>
        <dbReference type="ARBA" id="ARBA00023014"/>
    </source>
</evidence>
<keyword evidence="7" id="KW-0408">Iron</keyword>
<dbReference type="EMBL" id="QVPD01000005">
    <property type="protein sequence ID" value="RFP60795.1"/>
    <property type="molecule type" value="Genomic_DNA"/>
</dbReference>
<keyword evidence="4" id="KW-0479">Metal-binding</keyword>
<evidence type="ECO:0000256" key="5">
    <source>
        <dbReference type="ARBA" id="ARBA00022827"/>
    </source>
</evidence>
<reference evidence="10 11" key="1">
    <citation type="submission" date="2018-08" db="EMBL/GenBank/DDBJ databases">
        <title>Lysobacter weifangensis sp. nov., a new member of the family 'Xanthomonadaceae', isolated from soil in a farmland.</title>
        <authorList>
            <person name="Zhao H."/>
        </authorList>
    </citation>
    <scope>NUCLEOTIDE SEQUENCE [LARGE SCALE GENOMIC DNA]</scope>
    <source>
        <strain evidence="10 11">WF-2</strain>
    </source>
</reference>
<evidence type="ECO:0000313" key="11">
    <source>
        <dbReference type="Proteomes" id="UP000262917"/>
    </source>
</evidence>
<evidence type="ECO:0000313" key="10">
    <source>
        <dbReference type="EMBL" id="RFP60795.1"/>
    </source>
</evidence>
<dbReference type="PRINTS" id="PR00411">
    <property type="entry name" value="PNDRDTASEI"/>
</dbReference>
<evidence type="ECO:0000259" key="9">
    <source>
        <dbReference type="PROSITE" id="PS51296"/>
    </source>
</evidence>
<dbReference type="SUPFAM" id="SSF55424">
    <property type="entry name" value="FAD/NAD-linked reductases, dimerisation (C-terminal) domain"/>
    <property type="match status" value="1"/>
</dbReference>
<dbReference type="InterPro" id="IPR050446">
    <property type="entry name" value="FAD-oxidoreductase/Apoptosis"/>
</dbReference>
<dbReference type="InterPro" id="IPR016156">
    <property type="entry name" value="FAD/NAD-linked_Rdtase_dimer_sf"/>
</dbReference>
<dbReference type="Pfam" id="PF00355">
    <property type="entry name" value="Rieske"/>
    <property type="match status" value="1"/>
</dbReference>
<evidence type="ECO:0000256" key="7">
    <source>
        <dbReference type="ARBA" id="ARBA00023004"/>
    </source>
</evidence>
<dbReference type="PRINTS" id="PR00368">
    <property type="entry name" value="FADPNR"/>
</dbReference>